<feature type="compositionally biased region" description="Basic and acidic residues" evidence="1">
    <location>
        <begin position="119"/>
        <end position="130"/>
    </location>
</feature>
<organism evidence="3 4">
    <name type="scientific">Bradyrhizobium japonicum</name>
    <dbReference type="NCBI Taxonomy" id="375"/>
    <lineage>
        <taxon>Bacteria</taxon>
        <taxon>Pseudomonadati</taxon>
        <taxon>Pseudomonadota</taxon>
        <taxon>Alphaproteobacteria</taxon>
        <taxon>Hyphomicrobiales</taxon>
        <taxon>Nitrobacteraceae</taxon>
        <taxon>Bradyrhizobium</taxon>
    </lineage>
</organism>
<evidence type="ECO:0000256" key="2">
    <source>
        <dbReference type="SAM" id="Phobius"/>
    </source>
</evidence>
<sequence>MRTILIILGVWLLINLLVVVVMIAPRKNRAPNSGNKTGALLPAQVRADDPPADDPPLSLRHLIIAVTLGAFFSLTPPLLEAYDALRRGILRFKGRTVGENGKVPREETLGSKLTKLRTKHDGRLGEKQSDEDCPTSP</sequence>
<accession>A0ABV2RIK9</accession>
<keyword evidence="2" id="KW-0472">Membrane</keyword>
<evidence type="ECO:0000256" key="1">
    <source>
        <dbReference type="SAM" id="MobiDB-lite"/>
    </source>
</evidence>
<dbReference type="Proteomes" id="UP001549291">
    <property type="component" value="Unassembled WGS sequence"/>
</dbReference>
<comment type="caution">
    <text evidence="3">The sequence shown here is derived from an EMBL/GenBank/DDBJ whole genome shotgun (WGS) entry which is preliminary data.</text>
</comment>
<feature type="region of interest" description="Disordered" evidence="1">
    <location>
        <begin position="32"/>
        <end position="53"/>
    </location>
</feature>
<keyword evidence="4" id="KW-1185">Reference proteome</keyword>
<evidence type="ECO:0000313" key="4">
    <source>
        <dbReference type="Proteomes" id="UP001549291"/>
    </source>
</evidence>
<evidence type="ECO:0000313" key="3">
    <source>
        <dbReference type="EMBL" id="MET4716127.1"/>
    </source>
</evidence>
<keyword evidence="2" id="KW-0812">Transmembrane</keyword>
<reference evidence="3 4" key="1">
    <citation type="submission" date="2024-06" db="EMBL/GenBank/DDBJ databases">
        <title>Genomic Encyclopedia of Type Strains, Phase V (KMG-V): Genome sequencing to study the core and pangenomes of soil and plant-associated prokaryotes.</title>
        <authorList>
            <person name="Whitman W."/>
        </authorList>
    </citation>
    <scope>NUCLEOTIDE SEQUENCE [LARGE SCALE GENOMIC DNA]</scope>
    <source>
        <strain evidence="3 4">USDA 160</strain>
    </source>
</reference>
<dbReference type="RefSeq" id="WP_354269869.1">
    <property type="nucleotide sequence ID" value="NZ_JBEPTQ010000001.1"/>
</dbReference>
<protein>
    <submittedName>
        <fullName evidence="3">Uncharacterized protein</fullName>
    </submittedName>
</protein>
<gene>
    <name evidence="3" type="ORF">ABIF63_000230</name>
</gene>
<dbReference type="EMBL" id="JBEPTQ010000001">
    <property type="protein sequence ID" value="MET4716127.1"/>
    <property type="molecule type" value="Genomic_DNA"/>
</dbReference>
<keyword evidence="2" id="KW-1133">Transmembrane helix</keyword>
<name>A0ABV2RIK9_BRAJP</name>
<proteinExistence type="predicted"/>
<feature type="region of interest" description="Disordered" evidence="1">
    <location>
        <begin position="100"/>
        <end position="137"/>
    </location>
</feature>
<feature type="transmembrane region" description="Helical" evidence="2">
    <location>
        <begin position="62"/>
        <end position="85"/>
    </location>
</feature>
<feature type="transmembrane region" description="Helical" evidence="2">
    <location>
        <begin position="5"/>
        <end position="24"/>
    </location>
</feature>